<dbReference type="OrthoDB" id="3237202at2759"/>
<dbReference type="Proteomes" id="UP000006352">
    <property type="component" value="Unassembled WGS sequence"/>
</dbReference>
<dbReference type="PANTHER" id="PTHR36223">
    <property type="entry name" value="BETA-LACTAMASE-TYPE TRANSPEPTIDASE FOLD DOMAIN CONTAINING PROTEIN"/>
    <property type="match status" value="1"/>
</dbReference>
<protein>
    <recommendedName>
        <fullName evidence="1">DUF7918 domain-containing protein</fullName>
    </recommendedName>
</protein>
<evidence type="ECO:0000259" key="1">
    <source>
        <dbReference type="Pfam" id="PF25534"/>
    </source>
</evidence>
<organism evidence="2 3">
    <name type="scientific">Fibroporia radiculosa</name>
    <dbReference type="NCBI Taxonomy" id="599839"/>
    <lineage>
        <taxon>Eukaryota</taxon>
        <taxon>Fungi</taxon>
        <taxon>Dikarya</taxon>
        <taxon>Basidiomycota</taxon>
        <taxon>Agaricomycotina</taxon>
        <taxon>Agaricomycetes</taxon>
        <taxon>Polyporales</taxon>
        <taxon>Fibroporiaceae</taxon>
        <taxon>Fibroporia</taxon>
    </lineage>
</organism>
<dbReference type="EMBL" id="HE796872">
    <property type="protein sequence ID" value="CCL98219.1"/>
    <property type="molecule type" value="Genomic_DNA"/>
</dbReference>
<gene>
    <name evidence="2" type="ORF">FIBRA_00213</name>
</gene>
<dbReference type="PANTHER" id="PTHR36223:SF1">
    <property type="entry name" value="TRANSCRIPTION ELONGATION FACTOR EAF N-TERMINAL DOMAIN-CONTAINING PROTEIN"/>
    <property type="match status" value="1"/>
</dbReference>
<dbReference type="RefSeq" id="XP_012177502.1">
    <property type="nucleotide sequence ID" value="XM_012322112.1"/>
</dbReference>
<dbReference type="STRING" id="599839.J7S5T9"/>
<evidence type="ECO:0000313" key="3">
    <source>
        <dbReference type="Proteomes" id="UP000006352"/>
    </source>
</evidence>
<dbReference type="InParanoid" id="J7S5T9"/>
<sequence>MYFKRWETIIHCDGVPIEEYAFRIVDDYTVSCYIASEAGKSFSVHWKNHLSMIASADCYMDGHCMGCSRTPPEKKGSRWGIRTNTDVRQPFQFTPLTLTDNDEIASPDDPSIDNLGIIEVKVCRVRISRRPPKHHHRKHPVPAHTPIHERSKKAGTHCVSLGEAIRCAPHSSSAYPQYKYLDNPKHPYIRFIFHYRPRALLQAQGIIPRDLPILARQDVPRGYVDRVSVASAPHSRSRYAKAETELPAMLRAESTKRESSVGYAAMDVGPSPGHPVIDVDADVIDLTMDD</sequence>
<feature type="domain" description="DUF7918" evidence="1">
    <location>
        <begin position="7"/>
        <end position="210"/>
    </location>
</feature>
<proteinExistence type="predicted"/>
<name>J7S5T9_9APHY</name>
<evidence type="ECO:0000313" key="2">
    <source>
        <dbReference type="EMBL" id="CCL98219.1"/>
    </source>
</evidence>
<dbReference type="GeneID" id="24093130"/>
<dbReference type="AlphaFoldDB" id="J7S5T9"/>
<reference evidence="2 3" key="1">
    <citation type="journal article" date="2012" name="Appl. Environ. Microbiol.">
        <title>Short-read sequencing for genomic analysis of the brown rot fungus Fibroporia radiculosa.</title>
        <authorList>
            <person name="Tang J.D."/>
            <person name="Perkins A.D."/>
            <person name="Sonstegard T.S."/>
            <person name="Schroeder S.G."/>
            <person name="Burgess S.C."/>
            <person name="Diehl S.V."/>
        </authorList>
    </citation>
    <scope>NUCLEOTIDE SEQUENCE [LARGE SCALE GENOMIC DNA]</scope>
    <source>
        <strain evidence="2 3">TFFH 294</strain>
    </source>
</reference>
<keyword evidence="3" id="KW-1185">Reference proteome</keyword>
<dbReference type="Pfam" id="PF25534">
    <property type="entry name" value="DUF7918"/>
    <property type="match status" value="1"/>
</dbReference>
<dbReference type="HOGENOM" id="CLU_060356_3_1_1"/>
<accession>J7S5T9</accession>
<dbReference type="InterPro" id="IPR057678">
    <property type="entry name" value="DUF7918"/>
</dbReference>